<evidence type="ECO:0000256" key="3">
    <source>
        <dbReference type="ARBA" id="ARBA00022448"/>
    </source>
</evidence>
<feature type="transmembrane region" description="Helical" evidence="9">
    <location>
        <begin position="1024"/>
        <end position="1050"/>
    </location>
</feature>
<dbReference type="Gene3D" id="1.20.1640.10">
    <property type="entry name" value="Multidrug efflux transporter AcrB transmembrane domain"/>
    <property type="match status" value="3"/>
</dbReference>
<feature type="transmembrane region" description="Helical" evidence="9">
    <location>
        <begin position="440"/>
        <end position="460"/>
    </location>
</feature>
<evidence type="ECO:0000256" key="5">
    <source>
        <dbReference type="ARBA" id="ARBA00022519"/>
    </source>
</evidence>
<dbReference type="SUPFAM" id="SSF82714">
    <property type="entry name" value="Multidrug efflux transporter AcrB TolC docking domain, DN and DC subdomains"/>
    <property type="match status" value="2"/>
</dbReference>
<evidence type="ECO:0000256" key="1">
    <source>
        <dbReference type="ARBA" id="ARBA00004429"/>
    </source>
</evidence>
<dbReference type="SUPFAM" id="SSF82693">
    <property type="entry name" value="Multidrug efflux transporter AcrB pore domain, PN1, PN2, PC1 and PC2 subdomains"/>
    <property type="match status" value="4"/>
</dbReference>
<gene>
    <name evidence="10" type="ORF">J0M35_16460</name>
</gene>
<keyword evidence="4" id="KW-1003">Cell membrane</keyword>
<dbReference type="NCBIfam" id="NF000282">
    <property type="entry name" value="RND_permease_1"/>
    <property type="match status" value="1"/>
</dbReference>
<dbReference type="FunFam" id="3.30.70.1430:FF:000001">
    <property type="entry name" value="Efflux pump membrane transporter"/>
    <property type="match status" value="1"/>
</dbReference>
<feature type="transmembrane region" description="Helical" evidence="9">
    <location>
        <begin position="472"/>
        <end position="499"/>
    </location>
</feature>
<keyword evidence="8 9" id="KW-0472">Membrane</keyword>
<dbReference type="Pfam" id="PF00873">
    <property type="entry name" value="ACR_tran"/>
    <property type="match status" value="2"/>
</dbReference>
<name>A0A8J7PIE1_9BACT</name>
<dbReference type="Gene3D" id="3.30.70.1430">
    <property type="entry name" value="Multidrug efflux transporter AcrB pore domain"/>
    <property type="match status" value="2"/>
</dbReference>
<feature type="transmembrane region" description="Helical" evidence="9">
    <location>
        <begin position="996"/>
        <end position="1018"/>
    </location>
</feature>
<dbReference type="InterPro" id="IPR001036">
    <property type="entry name" value="Acrflvin-R"/>
</dbReference>
<keyword evidence="6 9" id="KW-0812">Transmembrane</keyword>
<feature type="transmembrane region" description="Helical" evidence="9">
    <location>
        <begin position="394"/>
        <end position="419"/>
    </location>
</feature>
<evidence type="ECO:0000256" key="8">
    <source>
        <dbReference type="ARBA" id="ARBA00023136"/>
    </source>
</evidence>
<feature type="transmembrane region" description="Helical" evidence="9">
    <location>
        <begin position="869"/>
        <end position="887"/>
    </location>
</feature>
<dbReference type="Gene3D" id="3.30.70.1440">
    <property type="entry name" value="Multidrug efflux transporter AcrB pore domain"/>
    <property type="match status" value="1"/>
</dbReference>
<keyword evidence="3" id="KW-0813">Transport</keyword>
<accession>A0A8J7PIE1</accession>
<feature type="transmembrane region" description="Helical" evidence="9">
    <location>
        <begin position="894"/>
        <end position="914"/>
    </location>
</feature>
<dbReference type="EMBL" id="JAFLCK010000028">
    <property type="protein sequence ID" value="MBN8661962.1"/>
    <property type="molecule type" value="Genomic_DNA"/>
</dbReference>
<evidence type="ECO:0000313" key="10">
    <source>
        <dbReference type="EMBL" id="MBN8661962.1"/>
    </source>
</evidence>
<evidence type="ECO:0000256" key="4">
    <source>
        <dbReference type="ARBA" id="ARBA00022475"/>
    </source>
</evidence>
<dbReference type="Gene3D" id="3.30.70.1320">
    <property type="entry name" value="Multidrug efflux transporter AcrB pore domain like"/>
    <property type="match status" value="1"/>
</dbReference>
<dbReference type="InterPro" id="IPR027463">
    <property type="entry name" value="AcrB_DN_DC_subdom"/>
</dbReference>
<comment type="subcellular location">
    <subcellularLocation>
        <location evidence="1">Cell inner membrane</location>
        <topology evidence="1">Multi-pass membrane protein</topology>
    </subcellularLocation>
</comment>
<dbReference type="GO" id="GO:0015562">
    <property type="term" value="F:efflux transmembrane transporter activity"/>
    <property type="evidence" value="ECO:0007669"/>
    <property type="project" value="InterPro"/>
</dbReference>
<dbReference type="FunFam" id="1.20.1640.10:FF:000001">
    <property type="entry name" value="Efflux pump membrane transporter"/>
    <property type="match status" value="1"/>
</dbReference>
<feature type="transmembrane region" description="Helical" evidence="9">
    <location>
        <begin position="368"/>
        <end position="388"/>
    </location>
</feature>
<comment type="similarity">
    <text evidence="2">Belongs to the resistance-nodulation-cell division (RND) (TC 2.A.6) family.</text>
</comment>
<organism evidence="10 11">
    <name type="scientific">Candidatus Obscuribacter phosphatis</name>
    <dbReference type="NCBI Taxonomy" id="1906157"/>
    <lineage>
        <taxon>Bacteria</taxon>
        <taxon>Bacillati</taxon>
        <taxon>Candidatus Melainabacteria</taxon>
        <taxon>Candidatus Obscuribacterales</taxon>
        <taxon>Candidatus Obscuribacteraceae</taxon>
        <taxon>Candidatus Obscuribacter</taxon>
    </lineage>
</organism>
<dbReference type="NCBIfam" id="TIGR00915">
    <property type="entry name" value="2A0602"/>
    <property type="match status" value="1"/>
</dbReference>
<feature type="transmembrane region" description="Helical" evidence="9">
    <location>
        <begin position="920"/>
        <end position="941"/>
    </location>
</feature>
<dbReference type="PRINTS" id="PR00702">
    <property type="entry name" value="ACRIFLAVINRP"/>
</dbReference>
<feature type="transmembrane region" description="Helical" evidence="9">
    <location>
        <begin position="536"/>
        <end position="553"/>
    </location>
</feature>
<evidence type="ECO:0000256" key="9">
    <source>
        <dbReference type="SAM" id="Phobius"/>
    </source>
</evidence>
<dbReference type="SUPFAM" id="SSF82866">
    <property type="entry name" value="Multidrug efflux transporter AcrB transmembrane domain"/>
    <property type="match status" value="2"/>
</dbReference>
<dbReference type="Gene3D" id="3.30.2090.10">
    <property type="entry name" value="Multidrug efflux transporter AcrB TolC docking domain, DN and DC subdomains"/>
    <property type="match status" value="2"/>
</dbReference>
<evidence type="ECO:0000256" key="7">
    <source>
        <dbReference type="ARBA" id="ARBA00022989"/>
    </source>
</evidence>
<sequence length="1064" mass="115825">MFVDFFIRRPIFATVIALIIVLAGAVSIPTLPLAEYPEISPPKVSVTSVYTGASAQVVESAVTTPLEQQINGAQAVKYISSTSGNDGTSTINVTFDLERDIDLAAVDIQNRLSGALGRMPEEVKRTGVQVNKVSNSFVLAIGILTPDNRYSSQFLSNYADIYVRDALKRVKGVGEVRIFGERKYSMRVWLDPSRLSVKGITAQDVVSAVSDQNIQVAAGQIGQAPLPAGQMYQMSVRGVGRLKSAAEFENIVIRAGKDGQLIRIKDVGRAELGAEDYQTVVRYRGKDAVGIGIFQRPGSNALDISEGVRREMAQLAKRFPPGMTYEFAFDTTRSVKESIKEVLITLAQAIALVVVVIFLFLQSFRSTLIPVFTIPVSLIGTFAVMKVLDFSINTLTLFGITLATGLVVDDAIVVIENITRLMHDRNLSAREAASLAMREVTGAVIAISLVLAAVFVPVAFFPGTTGQLYKQFALTIAISVAISTLNALTLTPALSALWLKKGSHAGGPLFKPVNFVIDGLRNLYSWSLSLVLKVKYLFLLLFALLMVGTYWLSKAVPTAFIPEEDVGYMIVIVQAPEGVSLNYTVDVLKKIEAVLDKQPEIVSSFGVAGFSFTGTNPNNAIVFSNLRDWHERAGDKASLKGLIERLRAPLASVGGAMIIPFNPPSIQGLGNFGGFVFELQDMFGTDVQQLARVTGQMMMEAGREKEITGVFSPFTANSPQLITTVLRDKARALKVLVIDVFQTLEIMLGSRYVNDFDLGNRIYRVYVQADEMFRSNPRDIDKLYVRSQGGDMVSLSQLVRVERSTAPQTISHYNLFRSAEMNGSAAPGISSGQALAAMERLAKRVLPQGMSYEWTGISLEEKESGPQTFLLFALGIVVVFLVLAAQYESFVDPVIILLSVPLAMLGALLAQWLRHLDNDVFCQIGLVMLVGLASKNAILIVEFANHLLYARGLDNEADLQEQAADEAAAPESLPKARSVSIDEAVKEACAIRFRPILMTSLAFVMGILPLVFATGAGAHSRHSLGTAVCGGMVVSTVLSLYFVPVIYSVVKSFMHRLNRGRRRH</sequence>
<dbReference type="PANTHER" id="PTHR32063">
    <property type="match status" value="1"/>
</dbReference>
<dbReference type="AlphaFoldDB" id="A0A8J7PIE1"/>
<dbReference type="PANTHER" id="PTHR32063:SF11">
    <property type="entry name" value="CATION OR DRUG EFFLUX SYSTEM PROTEIN"/>
    <property type="match status" value="1"/>
</dbReference>
<dbReference type="InterPro" id="IPR004764">
    <property type="entry name" value="MdtF-like"/>
</dbReference>
<dbReference type="GO" id="GO:0005886">
    <property type="term" value="C:plasma membrane"/>
    <property type="evidence" value="ECO:0007669"/>
    <property type="project" value="UniProtKB-SubCell"/>
</dbReference>
<feature type="transmembrane region" description="Helical" evidence="9">
    <location>
        <begin position="342"/>
        <end position="361"/>
    </location>
</feature>
<keyword evidence="7 9" id="KW-1133">Transmembrane helix</keyword>
<proteinExistence type="inferred from homology"/>
<keyword evidence="5" id="KW-0997">Cell inner membrane</keyword>
<evidence type="ECO:0000313" key="11">
    <source>
        <dbReference type="Proteomes" id="UP000664277"/>
    </source>
</evidence>
<reference evidence="10" key="1">
    <citation type="submission" date="2021-02" db="EMBL/GenBank/DDBJ databases">
        <title>Genome-Resolved Metagenomics of a Microbial Community Performing Photosynthetic Biological Nutrient Removal.</title>
        <authorList>
            <person name="Mcdaniel E.A."/>
        </authorList>
    </citation>
    <scope>NUCLEOTIDE SEQUENCE</scope>
    <source>
        <strain evidence="10">UWPOB_OBS1</strain>
    </source>
</reference>
<dbReference type="GO" id="GO:0042910">
    <property type="term" value="F:xenobiotic transmembrane transporter activity"/>
    <property type="evidence" value="ECO:0007669"/>
    <property type="project" value="TreeGrafter"/>
</dbReference>
<comment type="caution">
    <text evidence="10">The sequence shown here is derived from an EMBL/GenBank/DDBJ whole genome shotgun (WGS) entry which is preliminary data.</text>
</comment>
<dbReference type="Proteomes" id="UP000664277">
    <property type="component" value="Unassembled WGS sequence"/>
</dbReference>
<evidence type="ECO:0000256" key="2">
    <source>
        <dbReference type="ARBA" id="ARBA00010942"/>
    </source>
</evidence>
<protein>
    <submittedName>
        <fullName evidence="10">Multidrug efflux RND transporter permease subunit</fullName>
    </submittedName>
</protein>
<dbReference type="GO" id="GO:0009636">
    <property type="term" value="P:response to toxic substance"/>
    <property type="evidence" value="ECO:0007669"/>
    <property type="project" value="UniProtKB-ARBA"/>
</dbReference>
<evidence type="ECO:0000256" key="6">
    <source>
        <dbReference type="ARBA" id="ARBA00022692"/>
    </source>
</evidence>